<accession>A0ABD2A6E9</accession>
<dbReference type="EMBL" id="JAUDFV010000154">
    <property type="protein sequence ID" value="KAL2716208.1"/>
    <property type="molecule type" value="Genomic_DNA"/>
</dbReference>
<keyword evidence="2" id="KW-1185">Reference proteome</keyword>
<sequence>MLVSKIHRCPQRVNNLRNFRGPVKDSDENIGRRWTIKGWSFLPSPVWSQNQLPEEARTARKVATAVTRLEDQKSSCLDCVGVESAQTRHSEERKREGDEGKGGEWGGKILVETMLEVAVQRRVLAAEFYERVIELRPHETRGESQAISPSSSLDKHLSSLTVNQHNFENSHNKDWTNAVLTKECHCKFPYFEDGVACLSRDNVVVVVVIVIVMSCTCRWRKSLDAFIAITGVQSSLNVCKTLNDAVNCTRATIREPAFGRRWTNAKGKGNVRGEPSNSVIKLIGRNEDDSKFIRCKSDFN</sequence>
<organism evidence="1 2">
    <name type="scientific">Vespula squamosa</name>
    <name type="common">Southern yellow jacket</name>
    <name type="synonym">Wasp</name>
    <dbReference type="NCBI Taxonomy" id="30214"/>
    <lineage>
        <taxon>Eukaryota</taxon>
        <taxon>Metazoa</taxon>
        <taxon>Ecdysozoa</taxon>
        <taxon>Arthropoda</taxon>
        <taxon>Hexapoda</taxon>
        <taxon>Insecta</taxon>
        <taxon>Pterygota</taxon>
        <taxon>Neoptera</taxon>
        <taxon>Endopterygota</taxon>
        <taxon>Hymenoptera</taxon>
        <taxon>Apocrita</taxon>
        <taxon>Aculeata</taxon>
        <taxon>Vespoidea</taxon>
        <taxon>Vespidae</taxon>
        <taxon>Vespinae</taxon>
        <taxon>Vespula</taxon>
    </lineage>
</organism>
<protein>
    <submittedName>
        <fullName evidence="1">Uncharacterized protein</fullName>
    </submittedName>
</protein>
<comment type="caution">
    <text evidence="1">The sequence shown here is derived from an EMBL/GenBank/DDBJ whole genome shotgun (WGS) entry which is preliminary data.</text>
</comment>
<proteinExistence type="predicted"/>
<dbReference type="Proteomes" id="UP001607302">
    <property type="component" value="Unassembled WGS sequence"/>
</dbReference>
<dbReference type="AlphaFoldDB" id="A0ABD2A6E9"/>
<reference evidence="1 2" key="1">
    <citation type="journal article" date="2024" name="Ann. Entomol. Soc. Am.">
        <title>Genomic analyses of the southern and eastern yellowjacket wasps (Hymenoptera: Vespidae) reveal evolutionary signatures of social life.</title>
        <authorList>
            <person name="Catto M.A."/>
            <person name="Caine P.B."/>
            <person name="Orr S.E."/>
            <person name="Hunt B.G."/>
            <person name="Goodisman M.A.D."/>
        </authorList>
    </citation>
    <scope>NUCLEOTIDE SEQUENCE [LARGE SCALE GENOMIC DNA]</scope>
    <source>
        <strain evidence="1">233</strain>
        <tissue evidence="1">Head and thorax</tissue>
    </source>
</reference>
<name>A0ABD2A6E9_VESSQ</name>
<gene>
    <name evidence="1" type="ORF">V1478_013884</name>
</gene>
<evidence type="ECO:0000313" key="1">
    <source>
        <dbReference type="EMBL" id="KAL2716208.1"/>
    </source>
</evidence>
<evidence type="ECO:0000313" key="2">
    <source>
        <dbReference type="Proteomes" id="UP001607302"/>
    </source>
</evidence>